<feature type="transmembrane region" description="Helical" evidence="14">
    <location>
        <begin position="68"/>
        <end position="90"/>
    </location>
</feature>
<comment type="catalytic activity">
    <reaction evidence="13 14">
        <text>a very-long-chain (3R)-3-hydroxyacyl-CoA = a very-long-chain (2E)-enoyl-CoA + H2O</text>
        <dbReference type="Rhea" id="RHEA:45812"/>
        <dbReference type="ChEBI" id="CHEBI:15377"/>
        <dbReference type="ChEBI" id="CHEBI:83728"/>
        <dbReference type="ChEBI" id="CHEBI:85440"/>
        <dbReference type="EC" id="4.2.1.134"/>
    </reaction>
</comment>
<evidence type="ECO:0000256" key="10">
    <source>
        <dbReference type="ARBA" id="ARBA00023136"/>
    </source>
</evidence>
<evidence type="ECO:0000256" key="13">
    <source>
        <dbReference type="ARBA" id="ARBA00036671"/>
    </source>
</evidence>
<keyword evidence="8 14" id="KW-1133">Transmembrane helix</keyword>
<keyword evidence="10 14" id="KW-0472">Membrane</keyword>
<comment type="similarity">
    <text evidence="3 14">Belongs to the very long-chain fatty acids dehydratase HACD family.</text>
</comment>
<organism evidence="15 16">
    <name type="scientific">Lepeophtheirus salmonis</name>
    <name type="common">Salmon louse</name>
    <name type="synonym">Caligus salmonis</name>
    <dbReference type="NCBI Taxonomy" id="72036"/>
    <lineage>
        <taxon>Eukaryota</taxon>
        <taxon>Metazoa</taxon>
        <taxon>Ecdysozoa</taxon>
        <taxon>Arthropoda</taxon>
        <taxon>Crustacea</taxon>
        <taxon>Multicrustacea</taxon>
        <taxon>Hexanauplia</taxon>
        <taxon>Copepoda</taxon>
        <taxon>Siphonostomatoida</taxon>
        <taxon>Caligidae</taxon>
        <taxon>Lepeophtheirus</taxon>
    </lineage>
</organism>
<dbReference type="Proteomes" id="UP000675881">
    <property type="component" value="Chromosome 6"/>
</dbReference>
<keyword evidence="9 14" id="KW-0443">Lipid metabolism</keyword>
<dbReference type="GO" id="GO:0042761">
    <property type="term" value="P:very long-chain fatty acid biosynthetic process"/>
    <property type="evidence" value="ECO:0007669"/>
    <property type="project" value="TreeGrafter"/>
</dbReference>
<comment type="function">
    <text evidence="14">Catalyzes the third of the four reactions of the long-chain fatty acids elongation cycle. This endoplasmic reticulum-bound enzymatic process, allows the addition of two carbons to the chain of long- and very long-chain fatty acids/VLCFAs per cycle. This enzyme catalyzes the dehydration of the 3-hydroxyacyl-CoA intermediate into trans-2,3-enoyl-CoA, within each cycle of fatty acid elongation. Thereby, it participates to the production of VLCFAs of different chain lengths that are involved in multiple biological processes as precursors of membrane lipids and lipid mediators.</text>
</comment>
<comment type="pathway">
    <text evidence="2 14">Lipid metabolism; fatty acid biosynthesis.</text>
</comment>
<reference evidence="15" key="1">
    <citation type="submission" date="2021-02" db="EMBL/GenBank/DDBJ databases">
        <authorList>
            <person name="Bekaert M."/>
        </authorList>
    </citation>
    <scope>NUCLEOTIDE SEQUENCE</scope>
    <source>
        <strain evidence="15">IoA-00</strain>
    </source>
</reference>
<evidence type="ECO:0000313" key="15">
    <source>
        <dbReference type="EMBL" id="CAF2983984.1"/>
    </source>
</evidence>
<evidence type="ECO:0000256" key="2">
    <source>
        <dbReference type="ARBA" id="ARBA00005194"/>
    </source>
</evidence>
<name>A0A7R8D3E6_LEPSM</name>
<evidence type="ECO:0000256" key="7">
    <source>
        <dbReference type="ARBA" id="ARBA00022832"/>
    </source>
</evidence>
<dbReference type="EMBL" id="HG994585">
    <property type="protein sequence ID" value="CAF2983984.1"/>
    <property type="molecule type" value="Genomic_DNA"/>
</dbReference>
<feature type="transmembrane region" description="Helical" evidence="14">
    <location>
        <begin position="12"/>
        <end position="32"/>
    </location>
</feature>
<evidence type="ECO:0000256" key="1">
    <source>
        <dbReference type="ARBA" id="ARBA00004141"/>
    </source>
</evidence>
<keyword evidence="16" id="KW-1185">Reference proteome</keyword>
<dbReference type="Pfam" id="PF04387">
    <property type="entry name" value="PTPLA"/>
    <property type="match status" value="2"/>
</dbReference>
<dbReference type="PANTHER" id="PTHR11035">
    <property type="entry name" value="VERY-LONG-CHAIN (3R)-3-HYDROXYACYL-COA DEHYDRATASE"/>
    <property type="match status" value="1"/>
</dbReference>
<evidence type="ECO:0000256" key="12">
    <source>
        <dbReference type="ARBA" id="ARBA00023239"/>
    </source>
</evidence>
<dbReference type="InterPro" id="IPR007482">
    <property type="entry name" value="Tyr_Pase-like_PTPLA"/>
</dbReference>
<dbReference type="UniPathway" id="UPA00094"/>
<proteinExistence type="inferred from homology"/>
<dbReference type="EC" id="4.2.1.134" evidence="4 14"/>
<evidence type="ECO:0000256" key="14">
    <source>
        <dbReference type="RuleBase" id="RU363109"/>
    </source>
</evidence>
<evidence type="ECO:0000256" key="9">
    <source>
        <dbReference type="ARBA" id="ARBA00023098"/>
    </source>
</evidence>
<evidence type="ECO:0000256" key="3">
    <source>
        <dbReference type="ARBA" id="ARBA00007811"/>
    </source>
</evidence>
<evidence type="ECO:0000256" key="6">
    <source>
        <dbReference type="ARBA" id="ARBA00022692"/>
    </source>
</evidence>
<keyword evidence="5 14" id="KW-0444">Lipid biosynthesis</keyword>
<feature type="transmembrane region" description="Helical" evidence="14">
    <location>
        <begin position="44"/>
        <end position="62"/>
    </location>
</feature>
<evidence type="ECO:0000256" key="11">
    <source>
        <dbReference type="ARBA" id="ARBA00023160"/>
    </source>
</evidence>
<dbReference type="GO" id="GO:0005789">
    <property type="term" value="C:endoplasmic reticulum membrane"/>
    <property type="evidence" value="ECO:0007669"/>
    <property type="project" value="UniProtKB-SubCell"/>
</dbReference>
<dbReference type="AlphaFoldDB" id="A0A7R8D3E6"/>
<protein>
    <recommendedName>
        <fullName evidence="4 14">Very-long-chain (3R)-3-hydroxyacyl-CoA dehydratase</fullName>
        <ecNumber evidence="4 14">4.2.1.134</ecNumber>
    </recommendedName>
</protein>
<evidence type="ECO:0000256" key="8">
    <source>
        <dbReference type="ARBA" id="ARBA00022989"/>
    </source>
</evidence>
<dbReference type="OrthoDB" id="46988at2759"/>
<evidence type="ECO:0000256" key="5">
    <source>
        <dbReference type="ARBA" id="ARBA00022516"/>
    </source>
</evidence>
<keyword evidence="6 14" id="KW-0812">Transmembrane</keyword>
<feature type="transmembrane region" description="Helical" evidence="14">
    <location>
        <begin position="97"/>
        <end position="116"/>
    </location>
</feature>
<evidence type="ECO:0000313" key="16">
    <source>
        <dbReference type="Proteomes" id="UP000675881"/>
    </source>
</evidence>
<feature type="transmembrane region" description="Helical" evidence="14">
    <location>
        <begin position="183"/>
        <end position="204"/>
    </location>
</feature>
<accession>A0A7R8D3E6</accession>
<gene>
    <name evidence="15" type="ORF">LSAA_11170</name>
</gene>
<keyword evidence="12 14" id="KW-0456">Lyase</keyword>
<dbReference type="GO" id="GO:0030497">
    <property type="term" value="P:fatty acid elongation"/>
    <property type="evidence" value="ECO:0007669"/>
    <property type="project" value="TreeGrafter"/>
</dbReference>
<sequence length="475" mass="54501">MLSKLYLISYNALMVLGWSYLAILILSSGDVLNLGGTLYPRISLVLKIFQTGALLEIIHAAIKIVKSNVVIVACQVYSRIMVLWLILVMFQITQTKLALSLLLFAWTTTEIIRYSFYALNLLGTHSQMVTYLRDGYQAKEDISPSVQLYSVPWMDKHTYFHDKGLSFLEIVHSFTGLVRSNPGITFIQVIIRLINVWIIIASFVDVQNSIFLWMTLTAWAPTEVIRYGYYTTVLLEKEIEILTKLRYSLFIVLYPLGMIGEYGNAFTCLPTVYKEKTALYLDDHFTSFLSYPLWTHPPSSGVRSVIINPNFTAAMTNVHINPKFTNVHVNPNFTGRALPPVPHLNPEFLLDPSKAASYRESIQRAVEHSTQMSNLRKNEDKSFYLSIPTLSKSWKSFLRRKIELRQRPLKKLDIESLFVSGESLKPRKRRPSCLLHLSKKIGSRKLIRIRSKKEVEKDESSPILVYKVKKPNKII</sequence>
<dbReference type="GO" id="GO:0102158">
    <property type="term" value="F:very-long-chain (3R)-3-hydroxyacyl-CoA dehydratase activity"/>
    <property type="evidence" value="ECO:0007669"/>
    <property type="project" value="UniProtKB-EC"/>
</dbReference>
<keyword evidence="11 14" id="KW-0275">Fatty acid biosynthesis</keyword>
<keyword evidence="7 14" id="KW-0276">Fatty acid metabolism</keyword>
<evidence type="ECO:0000256" key="4">
    <source>
        <dbReference type="ARBA" id="ARBA00013122"/>
    </source>
</evidence>
<dbReference type="PANTHER" id="PTHR11035:SF3">
    <property type="entry name" value="VERY-LONG-CHAIN (3R)-3-HYDROXYACYL-COA DEHYDRATASE"/>
    <property type="match status" value="1"/>
</dbReference>
<comment type="subcellular location">
    <subcellularLocation>
        <location evidence="14">Endoplasmic reticulum membrane</location>
        <topology evidence="14">Multi-pass membrane protein</topology>
    </subcellularLocation>
    <subcellularLocation>
        <location evidence="1">Membrane</location>
        <topology evidence="1">Multi-pass membrane protein</topology>
    </subcellularLocation>
</comment>
<keyword evidence="14" id="KW-0256">Endoplasmic reticulum</keyword>
<dbReference type="GO" id="GO:0030148">
    <property type="term" value="P:sphingolipid biosynthetic process"/>
    <property type="evidence" value="ECO:0007669"/>
    <property type="project" value="TreeGrafter"/>
</dbReference>